<evidence type="ECO:0000259" key="1">
    <source>
        <dbReference type="SMART" id="SM00481"/>
    </source>
</evidence>
<sequence length="281" mass="30018">MGASALVPGGRRVDLHAHTLFSDGLLTPEALVARAIDRRLAALAVTDHDTVEALPRARLAAGTALELVPGIEMSTSLEGAELHILGFYVNPEHAALRDRLERFQQERRDRAQSIIERLRELGAAVDLETVMELAGPGVVGRPHVAEAMVRAGLVADFDDAFVRYLGNQAPAYVPRPAFSAGEAIALIHAADGVSVLAHPGPQMPDSVIERLRASGLRGIEVWHPQHGNATVRRYRALAERLGMLETGGSDFHAEHRGADLGDLPVPVTVLDPLKQAAGVTG</sequence>
<dbReference type="InterPro" id="IPR016195">
    <property type="entry name" value="Pol/histidinol_Pase-like"/>
</dbReference>
<accession>A0A538UEC9</accession>
<gene>
    <name evidence="2" type="ORF">E6K81_00670</name>
</gene>
<dbReference type="SUPFAM" id="SSF89550">
    <property type="entry name" value="PHP domain-like"/>
    <property type="match status" value="1"/>
</dbReference>
<dbReference type="GO" id="GO:0004534">
    <property type="term" value="F:5'-3' RNA exonuclease activity"/>
    <property type="evidence" value="ECO:0007669"/>
    <property type="project" value="TreeGrafter"/>
</dbReference>
<organism evidence="2 3">
    <name type="scientific">Eiseniibacteriota bacterium</name>
    <dbReference type="NCBI Taxonomy" id="2212470"/>
    <lineage>
        <taxon>Bacteria</taxon>
        <taxon>Candidatus Eiseniibacteriota</taxon>
    </lineage>
</organism>
<feature type="domain" description="Polymerase/histidinol phosphatase N-terminal" evidence="1">
    <location>
        <begin position="13"/>
        <end position="77"/>
    </location>
</feature>
<evidence type="ECO:0000313" key="3">
    <source>
        <dbReference type="Proteomes" id="UP000319771"/>
    </source>
</evidence>
<dbReference type="CDD" id="cd07438">
    <property type="entry name" value="PHP_HisPPase_AMP"/>
    <property type="match status" value="1"/>
</dbReference>
<proteinExistence type="predicted"/>
<dbReference type="AlphaFoldDB" id="A0A538UEC9"/>
<dbReference type="InterPro" id="IPR052018">
    <property type="entry name" value="PHP_domain"/>
</dbReference>
<dbReference type="Gene3D" id="3.20.20.140">
    <property type="entry name" value="Metal-dependent hydrolases"/>
    <property type="match status" value="1"/>
</dbReference>
<comment type="caution">
    <text evidence="2">The sequence shown here is derived from an EMBL/GenBank/DDBJ whole genome shotgun (WGS) entry which is preliminary data.</text>
</comment>
<evidence type="ECO:0000313" key="2">
    <source>
        <dbReference type="EMBL" id="TMQ74230.1"/>
    </source>
</evidence>
<dbReference type="GO" id="GO:0035312">
    <property type="term" value="F:5'-3' DNA exonuclease activity"/>
    <property type="evidence" value="ECO:0007669"/>
    <property type="project" value="TreeGrafter"/>
</dbReference>
<dbReference type="Pfam" id="PF02811">
    <property type="entry name" value="PHP"/>
    <property type="match status" value="1"/>
</dbReference>
<dbReference type="PANTHER" id="PTHR42924">
    <property type="entry name" value="EXONUCLEASE"/>
    <property type="match status" value="1"/>
</dbReference>
<dbReference type="EMBL" id="VBPB01000006">
    <property type="protein sequence ID" value="TMQ74230.1"/>
    <property type="molecule type" value="Genomic_DNA"/>
</dbReference>
<reference evidence="2 3" key="1">
    <citation type="journal article" date="2019" name="Nat. Microbiol.">
        <title>Mediterranean grassland soil C-N compound turnover is dependent on rainfall and depth, and is mediated by genomically divergent microorganisms.</title>
        <authorList>
            <person name="Diamond S."/>
            <person name="Andeer P.F."/>
            <person name="Li Z."/>
            <person name="Crits-Christoph A."/>
            <person name="Burstein D."/>
            <person name="Anantharaman K."/>
            <person name="Lane K.R."/>
            <person name="Thomas B.C."/>
            <person name="Pan C."/>
            <person name="Northen T.R."/>
            <person name="Banfield J.F."/>
        </authorList>
    </citation>
    <scope>NUCLEOTIDE SEQUENCE [LARGE SCALE GENOMIC DNA]</scope>
    <source>
        <strain evidence="2">WS_11</strain>
    </source>
</reference>
<dbReference type="PANTHER" id="PTHR42924:SF3">
    <property type="entry name" value="POLYMERASE_HISTIDINOL PHOSPHATASE N-TERMINAL DOMAIN-CONTAINING PROTEIN"/>
    <property type="match status" value="1"/>
</dbReference>
<dbReference type="InterPro" id="IPR003141">
    <property type="entry name" value="Pol/His_phosphatase_N"/>
</dbReference>
<dbReference type="SMART" id="SM00481">
    <property type="entry name" value="POLIIIAc"/>
    <property type="match status" value="1"/>
</dbReference>
<dbReference type="Gene3D" id="1.10.150.650">
    <property type="match status" value="1"/>
</dbReference>
<dbReference type="InterPro" id="IPR004013">
    <property type="entry name" value="PHP_dom"/>
</dbReference>
<name>A0A538UEC9_UNCEI</name>
<protein>
    <submittedName>
        <fullName evidence="2">PHP domain-containing protein</fullName>
    </submittedName>
</protein>
<dbReference type="Proteomes" id="UP000319771">
    <property type="component" value="Unassembled WGS sequence"/>
</dbReference>